<evidence type="ECO:0000256" key="1">
    <source>
        <dbReference type="ARBA" id="ARBA00007494"/>
    </source>
</evidence>
<dbReference type="PROSITE" id="PS51686">
    <property type="entry name" value="SAM_MT_RSMB_NOP"/>
    <property type="match status" value="1"/>
</dbReference>
<evidence type="ECO:0000256" key="4">
    <source>
        <dbReference type="ARBA" id="ARBA00022691"/>
    </source>
</evidence>
<dbReference type="InterPro" id="IPR029063">
    <property type="entry name" value="SAM-dependent_MTases_sf"/>
</dbReference>
<dbReference type="InterPro" id="IPR001678">
    <property type="entry name" value="MeTrfase_RsmB-F_NOP2_dom"/>
</dbReference>
<reference evidence="10" key="1">
    <citation type="journal article" date="2019" name="Int. J. Syst. Evol. Microbiol.">
        <title>The Global Catalogue of Microorganisms (GCM) 10K type strain sequencing project: providing services to taxonomists for standard genome sequencing and annotation.</title>
        <authorList>
            <consortium name="The Broad Institute Genomics Platform"/>
            <consortium name="The Broad Institute Genome Sequencing Center for Infectious Disease"/>
            <person name="Wu L."/>
            <person name="Ma J."/>
        </authorList>
    </citation>
    <scope>NUCLEOTIDE SEQUENCE [LARGE SCALE GENOMIC DNA]</scope>
    <source>
        <strain evidence="10">JCM 18304</strain>
    </source>
</reference>
<sequence>MERNTGRAGAVERDSGDRDAGNRDSGDRERGRRWESGAARDRGPRQERGSTGDRGSSGDRGFSGDRRSARQVGADRAHRAVARGGDPARQAAYQAIAAVNRDGAYANLVLPQILREFGVHGRDAAFATELTYGTLRAMGTLDAIVAAAAGREVDRIDPPARDALRLGAYQLLHTRVPAHAAVSTTVDLLRSADGPGATGFANAVLRQIGGRTRDEWLADLAPARDADPVGYLALTHSHPQWIVRAFEETLGGDQEETEALLVEDNYPAAVHLCARPGLVDAVELADEVGGAPGAFSPYAVYLDGGAPSELAAVREGRAHVQDEGSQLAALALADAEVVGEDTRWLDLCAGPGGKAALLGSLAALRGARLTAVEVAPHRAELVEKATRGLPVTVLCADGRDVGGPDLPEAGFDRVLVDAPCSGLGALRRRPEARWRRTPSDLPPLTRLQRELLTAAIRAVRPGGVVGYVTCSPHIVETQVTVTESARRSPHPVELLDARSGVAAGSVSMPGLGTGPTVQLWPHRHGTDAMFIALLRRTG</sequence>
<dbReference type="Gene3D" id="3.40.50.150">
    <property type="entry name" value="Vaccinia Virus protein VP39"/>
    <property type="match status" value="1"/>
</dbReference>
<feature type="compositionally biased region" description="Basic and acidic residues" evidence="7">
    <location>
        <begin position="1"/>
        <end position="51"/>
    </location>
</feature>
<dbReference type="SUPFAM" id="SSF53335">
    <property type="entry name" value="S-adenosyl-L-methionine-dependent methyltransferases"/>
    <property type="match status" value="1"/>
</dbReference>
<protein>
    <submittedName>
        <fullName evidence="9">Transcription antitermination factor NusB</fullName>
    </submittedName>
</protein>
<comment type="caution">
    <text evidence="9">The sequence shown here is derived from an EMBL/GenBank/DDBJ whole genome shotgun (WGS) entry which is preliminary data.</text>
</comment>
<gene>
    <name evidence="9" type="ORF">GCM10023322_73070</name>
</gene>
<evidence type="ECO:0000256" key="5">
    <source>
        <dbReference type="ARBA" id="ARBA00022884"/>
    </source>
</evidence>
<dbReference type="PRINTS" id="PR02008">
    <property type="entry name" value="RCMTFAMILY"/>
</dbReference>
<keyword evidence="10" id="KW-1185">Reference proteome</keyword>
<dbReference type="SUPFAM" id="SSF48013">
    <property type="entry name" value="NusB-like"/>
    <property type="match status" value="1"/>
</dbReference>
<dbReference type="InterPro" id="IPR023267">
    <property type="entry name" value="RCMT"/>
</dbReference>
<evidence type="ECO:0000256" key="2">
    <source>
        <dbReference type="ARBA" id="ARBA00022603"/>
    </source>
</evidence>
<evidence type="ECO:0000313" key="9">
    <source>
        <dbReference type="EMBL" id="GAA5198830.1"/>
    </source>
</evidence>
<dbReference type="Pfam" id="PF01029">
    <property type="entry name" value="NusB"/>
    <property type="match status" value="1"/>
</dbReference>
<accession>A0ABP9SPL9</accession>
<dbReference type="Proteomes" id="UP001501570">
    <property type="component" value="Unassembled WGS sequence"/>
</dbReference>
<keyword evidence="4 6" id="KW-0949">S-adenosyl-L-methionine</keyword>
<dbReference type="EMBL" id="BAABJQ010000035">
    <property type="protein sequence ID" value="GAA5198830.1"/>
    <property type="molecule type" value="Genomic_DNA"/>
</dbReference>
<dbReference type="Gene3D" id="1.10.940.10">
    <property type="entry name" value="NusB-like"/>
    <property type="match status" value="1"/>
</dbReference>
<dbReference type="Pfam" id="PF01189">
    <property type="entry name" value="Methyltr_RsmB-F"/>
    <property type="match status" value="1"/>
</dbReference>
<dbReference type="InterPro" id="IPR049560">
    <property type="entry name" value="MeTrfase_RsmB-F_NOP2_cat"/>
</dbReference>
<evidence type="ECO:0000256" key="6">
    <source>
        <dbReference type="PROSITE-ProRule" id="PRU01023"/>
    </source>
</evidence>
<feature type="compositionally biased region" description="Basic and acidic residues" evidence="7">
    <location>
        <begin position="62"/>
        <end position="78"/>
    </location>
</feature>
<keyword evidence="5 6" id="KW-0694">RNA-binding</keyword>
<evidence type="ECO:0000313" key="10">
    <source>
        <dbReference type="Proteomes" id="UP001501570"/>
    </source>
</evidence>
<evidence type="ECO:0000256" key="7">
    <source>
        <dbReference type="SAM" id="MobiDB-lite"/>
    </source>
</evidence>
<dbReference type="CDD" id="cd02440">
    <property type="entry name" value="AdoMet_MTases"/>
    <property type="match status" value="1"/>
</dbReference>
<feature type="binding site" evidence="6">
    <location>
        <position position="373"/>
    </location>
    <ligand>
        <name>S-adenosyl-L-methionine</name>
        <dbReference type="ChEBI" id="CHEBI:59789"/>
    </ligand>
</feature>
<proteinExistence type="inferred from homology"/>
<comment type="similarity">
    <text evidence="1 6">Belongs to the class I-like SAM-binding methyltransferase superfamily. RsmB/NOP family.</text>
</comment>
<dbReference type="InterPro" id="IPR006027">
    <property type="entry name" value="NusB_RsmB_TIM44"/>
</dbReference>
<feature type="region of interest" description="Disordered" evidence="7">
    <location>
        <begin position="1"/>
        <end position="88"/>
    </location>
</feature>
<keyword evidence="3 6" id="KW-0808">Transferase</keyword>
<evidence type="ECO:0000256" key="3">
    <source>
        <dbReference type="ARBA" id="ARBA00022679"/>
    </source>
</evidence>
<feature type="binding site" evidence="6">
    <location>
        <position position="397"/>
    </location>
    <ligand>
        <name>S-adenosyl-L-methionine</name>
        <dbReference type="ChEBI" id="CHEBI:59789"/>
    </ligand>
</feature>
<feature type="active site" description="Nucleophile" evidence="6">
    <location>
        <position position="470"/>
    </location>
</feature>
<organism evidence="9 10">
    <name type="scientific">Rugosimonospora acidiphila</name>
    <dbReference type="NCBI Taxonomy" id="556531"/>
    <lineage>
        <taxon>Bacteria</taxon>
        <taxon>Bacillati</taxon>
        <taxon>Actinomycetota</taxon>
        <taxon>Actinomycetes</taxon>
        <taxon>Micromonosporales</taxon>
        <taxon>Micromonosporaceae</taxon>
        <taxon>Rugosimonospora</taxon>
    </lineage>
</organism>
<feature type="domain" description="SAM-dependent MTase RsmB/NOP-type" evidence="8">
    <location>
        <begin position="246"/>
        <end position="537"/>
    </location>
</feature>
<feature type="binding site" evidence="6">
    <location>
        <position position="417"/>
    </location>
    <ligand>
        <name>S-adenosyl-L-methionine</name>
        <dbReference type="ChEBI" id="CHEBI:59789"/>
    </ligand>
</feature>
<dbReference type="PANTHER" id="PTHR22807">
    <property type="entry name" value="NOP2 YEAST -RELATED NOL1/NOP2/FMU SUN DOMAIN-CONTAINING"/>
    <property type="match status" value="1"/>
</dbReference>
<name>A0ABP9SPL9_9ACTN</name>
<evidence type="ECO:0000259" key="8">
    <source>
        <dbReference type="PROSITE" id="PS51686"/>
    </source>
</evidence>
<dbReference type="PANTHER" id="PTHR22807:SF53">
    <property type="entry name" value="RIBOSOMAL RNA SMALL SUBUNIT METHYLTRANSFERASE B-RELATED"/>
    <property type="match status" value="1"/>
</dbReference>
<dbReference type="InterPro" id="IPR035926">
    <property type="entry name" value="NusB-like_sf"/>
</dbReference>
<feature type="binding site" evidence="6">
    <location>
        <begin position="348"/>
        <end position="354"/>
    </location>
    <ligand>
        <name>S-adenosyl-L-methionine</name>
        <dbReference type="ChEBI" id="CHEBI:59789"/>
    </ligand>
</feature>
<dbReference type="PROSITE" id="PS01153">
    <property type="entry name" value="NOL1_NOP2_SUN"/>
    <property type="match status" value="1"/>
</dbReference>
<dbReference type="InterPro" id="IPR018314">
    <property type="entry name" value="RsmB/NOL1/NOP2-like_CS"/>
</dbReference>
<keyword evidence="2 6" id="KW-0489">Methyltransferase</keyword>